<proteinExistence type="predicted"/>
<sequence>MLLLLLVSIACRGQARGDEPRAERARHGRHCPPPLPR</sequence>
<feature type="signal peptide" evidence="2">
    <location>
        <begin position="1"/>
        <end position="17"/>
    </location>
</feature>
<evidence type="ECO:0000256" key="1">
    <source>
        <dbReference type="SAM" id="MobiDB-lite"/>
    </source>
</evidence>
<evidence type="ECO:0000256" key="2">
    <source>
        <dbReference type="SAM" id="SignalP"/>
    </source>
</evidence>
<organism evidence="3">
    <name type="scientific">Arundo donax</name>
    <name type="common">Giant reed</name>
    <name type="synonym">Donax arundinaceus</name>
    <dbReference type="NCBI Taxonomy" id="35708"/>
    <lineage>
        <taxon>Eukaryota</taxon>
        <taxon>Viridiplantae</taxon>
        <taxon>Streptophyta</taxon>
        <taxon>Embryophyta</taxon>
        <taxon>Tracheophyta</taxon>
        <taxon>Spermatophyta</taxon>
        <taxon>Magnoliopsida</taxon>
        <taxon>Liliopsida</taxon>
        <taxon>Poales</taxon>
        <taxon>Poaceae</taxon>
        <taxon>PACMAD clade</taxon>
        <taxon>Arundinoideae</taxon>
        <taxon>Arundineae</taxon>
        <taxon>Arundo</taxon>
    </lineage>
</organism>
<protein>
    <submittedName>
        <fullName evidence="3">Pco121523</fullName>
    </submittedName>
</protein>
<reference evidence="3" key="1">
    <citation type="submission" date="2014-09" db="EMBL/GenBank/DDBJ databases">
        <authorList>
            <person name="Magalhaes I.L.F."/>
            <person name="Oliveira U."/>
            <person name="Santos F.R."/>
            <person name="Vidigal T.H.D.A."/>
            <person name="Brescovit A.D."/>
            <person name="Santos A.J."/>
        </authorList>
    </citation>
    <scope>NUCLEOTIDE SEQUENCE</scope>
    <source>
        <tissue evidence="3">Shoot tissue taken approximately 20 cm above the soil surface</tissue>
    </source>
</reference>
<feature type="chain" id="PRO_5002043813" evidence="2">
    <location>
        <begin position="18"/>
        <end position="37"/>
    </location>
</feature>
<feature type="region of interest" description="Disordered" evidence="1">
    <location>
        <begin position="14"/>
        <end position="37"/>
    </location>
</feature>
<dbReference type="AlphaFoldDB" id="A0A0A9DVA5"/>
<feature type="compositionally biased region" description="Basic and acidic residues" evidence="1">
    <location>
        <begin position="15"/>
        <end position="25"/>
    </location>
</feature>
<dbReference type="EMBL" id="GBRH01205381">
    <property type="protein sequence ID" value="JAD92514.1"/>
    <property type="molecule type" value="Transcribed_RNA"/>
</dbReference>
<evidence type="ECO:0000313" key="3">
    <source>
        <dbReference type="EMBL" id="JAD92514.1"/>
    </source>
</evidence>
<name>A0A0A9DVA5_ARUDO</name>
<reference evidence="3" key="2">
    <citation type="journal article" date="2015" name="Data Brief">
        <title>Shoot transcriptome of the giant reed, Arundo donax.</title>
        <authorList>
            <person name="Barrero R.A."/>
            <person name="Guerrero F.D."/>
            <person name="Moolhuijzen P."/>
            <person name="Goolsby J.A."/>
            <person name="Tidwell J."/>
            <person name="Bellgard S.E."/>
            <person name="Bellgard M.I."/>
        </authorList>
    </citation>
    <scope>NUCLEOTIDE SEQUENCE</scope>
    <source>
        <tissue evidence="3">Shoot tissue taken approximately 20 cm above the soil surface</tissue>
    </source>
</reference>
<keyword evidence="2" id="KW-0732">Signal</keyword>
<accession>A0A0A9DVA5</accession>